<evidence type="ECO:0000313" key="2">
    <source>
        <dbReference type="Proteomes" id="UP001152024"/>
    </source>
</evidence>
<comment type="caution">
    <text evidence="1">The sequence shown here is derived from an EMBL/GenBank/DDBJ whole genome shotgun (WGS) entry which is preliminary data.</text>
</comment>
<proteinExistence type="predicted"/>
<name>A0ABQ8RNE2_FUSEQ</name>
<sequence length="450" mass="51160">MTEQLVSVRDNLDEQAKPHKWGDQIRGTLDCIALMARCNLLMSKQSLGTLEIRGKGLQYNSLRANIRHCNQMGLDALRSTTEHMGEVDRLARNMSHTEGIIASIQQNIGLEQSRLRRRNLQDLISLGVSNVEKSVCIIAKVKENFSQWNKVTKNLLFVLEEKTSENKKEEKKIQKEIEWNKSRGKGVRIMIGKTEEASRNLTIALENFKNGYTEHREENPESSEVWSSVAALSNAPGIVGAAFRAAWSWDKDSLEEERRKLDERVNELHNEIESTIGVMGILEQTLIQLSKLQSQVEVFMDFLINIQSIMADVKDTQRRVLMEDLTTEEVDDLNRDRELTRAFNRNVALMQRRFFIASKAASLYNEVSGEFILPGVSWVTGFYFVDASGEVYEKGEVEIQTKEAELCGGAKEFIAQRIEEIGIELKLLDTETTEKTISAKVEEIAEDEAL</sequence>
<dbReference type="Proteomes" id="UP001152024">
    <property type="component" value="Unassembled WGS sequence"/>
</dbReference>
<keyword evidence="2" id="KW-1185">Reference proteome</keyword>
<accession>A0ABQ8RNE2</accession>
<gene>
    <name evidence="1" type="ORF">NW768_002409</name>
</gene>
<protein>
    <submittedName>
        <fullName evidence="1">Uncharacterized protein</fullName>
    </submittedName>
</protein>
<reference evidence="1" key="1">
    <citation type="submission" date="2022-09" db="EMBL/GenBank/DDBJ databases">
        <title>Fusarium specimens isolated from Avocado Roots.</title>
        <authorList>
            <person name="Stajich J."/>
            <person name="Roper C."/>
            <person name="Heimlech-Rivalta G."/>
        </authorList>
    </citation>
    <scope>NUCLEOTIDE SEQUENCE</scope>
    <source>
        <strain evidence="1">CF00095</strain>
    </source>
</reference>
<evidence type="ECO:0000313" key="1">
    <source>
        <dbReference type="EMBL" id="KAJ4138566.1"/>
    </source>
</evidence>
<organism evidence="1 2">
    <name type="scientific">Fusarium equiseti</name>
    <name type="common">Fusarium scirpi</name>
    <dbReference type="NCBI Taxonomy" id="61235"/>
    <lineage>
        <taxon>Eukaryota</taxon>
        <taxon>Fungi</taxon>
        <taxon>Dikarya</taxon>
        <taxon>Ascomycota</taxon>
        <taxon>Pezizomycotina</taxon>
        <taxon>Sordariomycetes</taxon>
        <taxon>Hypocreomycetidae</taxon>
        <taxon>Hypocreales</taxon>
        <taxon>Nectriaceae</taxon>
        <taxon>Fusarium</taxon>
        <taxon>Fusarium incarnatum-equiseti species complex</taxon>
    </lineage>
</organism>
<dbReference type="EMBL" id="JAOQBH010000003">
    <property type="protein sequence ID" value="KAJ4138566.1"/>
    <property type="molecule type" value="Genomic_DNA"/>
</dbReference>